<dbReference type="SUPFAM" id="SSF101386">
    <property type="entry name" value="all-alpha NTP pyrophosphatases"/>
    <property type="match status" value="1"/>
</dbReference>
<dbReference type="Pfam" id="PF12643">
    <property type="entry name" value="MazG-like"/>
    <property type="match status" value="1"/>
</dbReference>
<protein>
    <recommendedName>
        <fullName evidence="3">Nucleotide pyrophosphohydrolase</fullName>
    </recommendedName>
</protein>
<organism evidence="1 2">
    <name type="scientific">Pseudomonas fluorescens</name>
    <dbReference type="NCBI Taxonomy" id="294"/>
    <lineage>
        <taxon>Bacteria</taxon>
        <taxon>Pseudomonadati</taxon>
        <taxon>Pseudomonadota</taxon>
        <taxon>Gammaproteobacteria</taxon>
        <taxon>Pseudomonadales</taxon>
        <taxon>Pseudomonadaceae</taxon>
        <taxon>Pseudomonas</taxon>
    </lineage>
</organism>
<dbReference type="GO" id="GO:0047429">
    <property type="term" value="F:nucleoside triphosphate diphosphatase activity"/>
    <property type="evidence" value="ECO:0007669"/>
    <property type="project" value="InterPro"/>
</dbReference>
<name>A0A5E7BCS7_PSEFL</name>
<dbReference type="CDD" id="cd11537">
    <property type="entry name" value="NTP-PPase_RS21-C6_like"/>
    <property type="match status" value="1"/>
</dbReference>
<dbReference type="GO" id="GO:0009143">
    <property type="term" value="P:nucleoside triphosphate catabolic process"/>
    <property type="evidence" value="ECO:0007669"/>
    <property type="project" value="InterPro"/>
</dbReference>
<dbReference type="PANTHER" id="PTHR46523:SF1">
    <property type="entry name" value="DCTP PYROPHOSPHATASE 1"/>
    <property type="match status" value="1"/>
</dbReference>
<dbReference type="InterPro" id="IPR052555">
    <property type="entry name" value="dCTP_Pyrophosphatase"/>
</dbReference>
<dbReference type="PANTHER" id="PTHR46523">
    <property type="entry name" value="DCTP PYROPHOSPHATASE 1"/>
    <property type="match status" value="1"/>
</dbReference>
<gene>
    <name evidence="1" type="ORF">PS833_01258</name>
</gene>
<evidence type="ECO:0000313" key="1">
    <source>
        <dbReference type="EMBL" id="VVN83243.1"/>
    </source>
</evidence>
<dbReference type="AlphaFoldDB" id="A0A5E7BCS7"/>
<dbReference type="InterPro" id="IPR025984">
    <property type="entry name" value="DCTPP"/>
</dbReference>
<proteinExistence type="predicted"/>
<dbReference type="EMBL" id="CABVHU010000002">
    <property type="protein sequence ID" value="VVN83243.1"/>
    <property type="molecule type" value="Genomic_DNA"/>
</dbReference>
<evidence type="ECO:0008006" key="3">
    <source>
        <dbReference type="Google" id="ProtNLM"/>
    </source>
</evidence>
<accession>A0A5E7BCS7</accession>
<reference evidence="1 2" key="1">
    <citation type="submission" date="2019-09" db="EMBL/GenBank/DDBJ databases">
        <authorList>
            <person name="Chandra G."/>
            <person name="Truman W A."/>
        </authorList>
    </citation>
    <scope>NUCLEOTIDE SEQUENCE [LARGE SCALE GENOMIC DNA]</scope>
    <source>
        <strain evidence="1">PS833</strain>
    </source>
</reference>
<sequence length="228" mass="24815">MTQSFQSVDEPPCRSWLASESGLKPCTVHEDAFAGKPGSYGESGLKPCTVHEDAFAGKPGSYGESGLKPCTVHEDAFAGKPGSYGESGLKPCTVHEDAFAGKPAPTRGLTPLAIPGHPPEAIRLQESPMNLVELTERLHAIRDRNDWRQFHSPKNLAMAASVEMSELVEIFQWLTEDQSRQLPADKLAHAGQEVGDIVLYLLLLCSELGLDMNEVVNSKLADSERRFS</sequence>
<evidence type="ECO:0000313" key="2">
    <source>
        <dbReference type="Proteomes" id="UP000409037"/>
    </source>
</evidence>
<dbReference type="Proteomes" id="UP000409037">
    <property type="component" value="Unassembled WGS sequence"/>
</dbReference>
<dbReference type="Gene3D" id="1.10.287.1080">
    <property type="entry name" value="MazG-like"/>
    <property type="match status" value="1"/>
</dbReference>